<evidence type="ECO:0000313" key="5">
    <source>
        <dbReference type="EMBL" id="HIZ06313.1"/>
    </source>
</evidence>
<dbReference type="Gene3D" id="3.20.20.60">
    <property type="entry name" value="Phosphoenolpyruvate-binding domains"/>
    <property type="match status" value="1"/>
</dbReference>
<dbReference type="Pfam" id="PF03328">
    <property type="entry name" value="HpcH_HpaI"/>
    <property type="match status" value="1"/>
</dbReference>
<gene>
    <name evidence="5" type="ORF">IAA08_00075</name>
</gene>
<dbReference type="AlphaFoldDB" id="A0A9D2IFC8"/>
<comment type="caution">
    <text evidence="5">The sequence shown here is derived from an EMBL/GenBank/DDBJ whole genome shotgun (WGS) entry which is preliminary data.</text>
</comment>
<dbReference type="PANTHER" id="PTHR30502:SF0">
    <property type="entry name" value="PHOSPHOENOLPYRUVATE CARBOXYLASE FAMILY PROTEIN"/>
    <property type="match status" value="1"/>
</dbReference>
<dbReference type="InterPro" id="IPR005000">
    <property type="entry name" value="Aldolase/citrate-lyase_domain"/>
</dbReference>
<accession>A0A9D2IFC8</accession>
<dbReference type="InterPro" id="IPR040442">
    <property type="entry name" value="Pyrv_kinase-like_dom_sf"/>
</dbReference>
<evidence type="ECO:0000313" key="6">
    <source>
        <dbReference type="Proteomes" id="UP000824024"/>
    </source>
</evidence>
<keyword evidence="2" id="KW-0479">Metal-binding</keyword>
<evidence type="ECO:0000256" key="3">
    <source>
        <dbReference type="ARBA" id="ARBA00023239"/>
    </source>
</evidence>
<evidence type="ECO:0000259" key="4">
    <source>
        <dbReference type="Pfam" id="PF03328"/>
    </source>
</evidence>
<dbReference type="PANTHER" id="PTHR30502">
    <property type="entry name" value="2-KETO-3-DEOXY-L-RHAMNONATE ALDOLASE"/>
    <property type="match status" value="1"/>
</dbReference>
<organism evidence="5 6">
    <name type="scientific">Candidatus Eubacterium avistercoris</name>
    <dbReference type="NCBI Taxonomy" id="2838567"/>
    <lineage>
        <taxon>Bacteria</taxon>
        <taxon>Bacillati</taxon>
        <taxon>Bacillota</taxon>
        <taxon>Clostridia</taxon>
        <taxon>Eubacteriales</taxon>
        <taxon>Eubacteriaceae</taxon>
        <taxon>Eubacterium</taxon>
    </lineage>
</organism>
<name>A0A9D2IFC8_9FIRM</name>
<dbReference type="InterPro" id="IPR015813">
    <property type="entry name" value="Pyrv/PenolPyrv_kinase-like_dom"/>
</dbReference>
<evidence type="ECO:0000256" key="2">
    <source>
        <dbReference type="ARBA" id="ARBA00022723"/>
    </source>
</evidence>
<comment type="similarity">
    <text evidence="1">Belongs to the HpcH/HpaI aldolase family.</text>
</comment>
<feature type="domain" description="HpcH/HpaI aldolase/citrate lyase" evidence="4">
    <location>
        <begin position="30"/>
        <end position="233"/>
    </location>
</feature>
<dbReference type="GO" id="GO:0005737">
    <property type="term" value="C:cytoplasm"/>
    <property type="evidence" value="ECO:0007669"/>
    <property type="project" value="TreeGrafter"/>
</dbReference>
<protein>
    <recommendedName>
        <fullName evidence="4">HpcH/HpaI aldolase/citrate lyase domain-containing protein</fullName>
    </recommendedName>
</protein>
<dbReference type="GO" id="GO:0046872">
    <property type="term" value="F:metal ion binding"/>
    <property type="evidence" value="ECO:0007669"/>
    <property type="project" value="UniProtKB-KW"/>
</dbReference>
<dbReference type="SUPFAM" id="SSF51621">
    <property type="entry name" value="Phosphoenolpyruvate/pyruvate domain"/>
    <property type="match status" value="1"/>
</dbReference>
<reference evidence="5" key="2">
    <citation type="submission" date="2021-04" db="EMBL/GenBank/DDBJ databases">
        <authorList>
            <person name="Gilroy R."/>
        </authorList>
    </citation>
    <scope>NUCLEOTIDE SEQUENCE</scope>
    <source>
        <strain evidence="5">CHK192-9172</strain>
    </source>
</reference>
<sequence length="272" mass="30493">MSYNTRENNILKITRSGGVALGVQCYLPYPIMMDMYGMAGYDYIMVDMEHTRVDFSRMEDVVRACDCNGLTPIFRVGKNDPMLIRSCVEIGGKGIVVPHIKNAQDAADAVAFCHFNPTGTVRNGGALGMCPAVRHSNFGLDNYPEYREWINENFCTIVLFEDLCALENWESILDELTPGRDGIGFGMGDLSFSLLKKGEPDRSKEILDKYVPVIQKAAKERNLIQQNMIWPGPDQEQMKKLAEDGTNMILTFPDNAWFTEVASEVVKKARGL</sequence>
<proteinExistence type="inferred from homology"/>
<reference evidence="5" key="1">
    <citation type="journal article" date="2021" name="PeerJ">
        <title>Extensive microbial diversity within the chicken gut microbiome revealed by metagenomics and culture.</title>
        <authorList>
            <person name="Gilroy R."/>
            <person name="Ravi A."/>
            <person name="Getino M."/>
            <person name="Pursley I."/>
            <person name="Horton D.L."/>
            <person name="Alikhan N.F."/>
            <person name="Baker D."/>
            <person name="Gharbi K."/>
            <person name="Hall N."/>
            <person name="Watson M."/>
            <person name="Adriaenssens E.M."/>
            <person name="Foster-Nyarko E."/>
            <person name="Jarju S."/>
            <person name="Secka A."/>
            <person name="Antonio M."/>
            <person name="Oren A."/>
            <person name="Chaudhuri R.R."/>
            <person name="La Ragione R."/>
            <person name="Hildebrand F."/>
            <person name="Pallen M.J."/>
        </authorList>
    </citation>
    <scope>NUCLEOTIDE SEQUENCE</scope>
    <source>
        <strain evidence="5">CHK192-9172</strain>
    </source>
</reference>
<dbReference type="EMBL" id="DXCH01000003">
    <property type="protein sequence ID" value="HIZ06313.1"/>
    <property type="molecule type" value="Genomic_DNA"/>
</dbReference>
<dbReference type="Proteomes" id="UP000824024">
    <property type="component" value="Unassembled WGS sequence"/>
</dbReference>
<evidence type="ECO:0000256" key="1">
    <source>
        <dbReference type="ARBA" id="ARBA00005568"/>
    </source>
</evidence>
<dbReference type="InterPro" id="IPR050251">
    <property type="entry name" value="HpcH-HpaI_aldolase"/>
</dbReference>
<dbReference type="GO" id="GO:0016832">
    <property type="term" value="F:aldehyde-lyase activity"/>
    <property type="evidence" value="ECO:0007669"/>
    <property type="project" value="TreeGrafter"/>
</dbReference>
<keyword evidence="3" id="KW-0456">Lyase</keyword>